<dbReference type="Proteomes" id="UP001162156">
    <property type="component" value="Unassembled WGS sequence"/>
</dbReference>
<sequence length="107" mass="12405">MTLVSNLPLPDGHIQLFQIKGPQWTSARAEFTMKLLDVTSPYGTEKVNEHFFQKINNHFNSMQLYLVRPIKGPQEIRLQIEMILSRDNEIIGNVVVFIIMVVSEYPF</sequence>
<evidence type="ECO:0000259" key="2">
    <source>
        <dbReference type="Pfam" id="PF22914"/>
    </source>
</evidence>
<feature type="domain" description="Fibulin C-terminal Ig-like" evidence="2">
    <location>
        <begin position="1"/>
        <end position="104"/>
    </location>
</feature>
<comment type="caution">
    <text evidence="3">The sequence shown here is derived from an EMBL/GenBank/DDBJ whole genome shotgun (WGS) entry which is preliminary data.</text>
</comment>
<evidence type="ECO:0000256" key="1">
    <source>
        <dbReference type="ARBA" id="ARBA00022737"/>
    </source>
</evidence>
<dbReference type="EMBL" id="JANEYF010005340">
    <property type="protein sequence ID" value="KAJ8928535.1"/>
    <property type="molecule type" value="Genomic_DNA"/>
</dbReference>
<keyword evidence="4" id="KW-1185">Reference proteome</keyword>
<proteinExistence type="predicted"/>
<organism evidence="3 4">
    <name type="scientific">Rhamnusium bicolor</name>
    <dbReference type="NCBI Taxonomy" id="1586634"/>
    <lineage>
        <taxon>Eukaryota</taxon>
        <taxon>Metazoa</taxon>
        <taxon>Ecdysozoa</taxon>
        <taxon>Arthropoda</taxon>
        <taxon>Hexapoda</taxon>
        <taxon>Insecta</taxon>
        <taxon>Pterygota</taxon>
        <taxon>Neoptera</taxon>
        <taxon>Endopterygota</taxon>
        <taxon>Coleoptera</taxon>
        <taxon>Polyphaga</taxon>
        <taxon>Cucujiformia</taxon>
        <taxon>Chrysomeloidea</taxon>
        <taxon>Cerambycidae</taxon>
        <taxon>Lepturinae</taxon>
        <taxon>Rhagiini</taxon>
        <taxon>Rhamnusium</taxon>
    </lineage>
</organism>
<dbReference type="Pfam" id="PF22914">
    <property type="entry name" value="Fibulin_C"/>
    <property type="match status" value="1"/>
</dbReference>
<name>A0AAV8WQX6_9CUCU</name>
<protein>
    <recommendedName>
        <fullName evidence="2">Fibulin C-terminal Ig-like domain-containing protein</fullName>
    </recommendedName>
</protein>
<dbReference type="InterPro" id="IPR055088">
    <property type="entry name" value="Fibulin_C"/>
</dbReference>
<reference evidence="3" key="1">
    <citation type="journal article" date="2023" name="Insect Mol. Biol.">
        <title>Genome sequencing provides insights into the evolution of gene families encoding plant cell wall-degrading enzymes in longhorned beetles.</title>
        <authorList>
            <person name="Shin N.R."/>
            <person name="Okamura Y."/>
            <person name="Kirsch R."/>
            <person name="Pauchet Y."/>
        </authorList>
    </citation>
    <scope>NUCLEOTIDE SEQUENCE</scope>
    <source>
        <strain evidence="3">RBIC_L_NR</strain>
    </source>
</reference>
<evidence type="ECO:0000313" key="3">
    <source>
        <dbReference type="EMBL" id="KAJ8928535.1"/>
    </source>
</evidence>
<accession>A0AAV8WQX6</accession>
<keyword evidence="1" id="KW-0677">Repeat</keyword>
<gene>
    <name evidence="3" type="ORF">NQ314_018911</name>
</gene>
<dbReference type="AlphaFoldDB" id="A0AAV8WQX6"/>
<evidence type="ECO:0000313" key="4">
    <source>
        <dbReference type="Proteomes" id="UP001162156"/>
    </source>
</evidence>